<evidence type="ECO:0000256" key="3">
    <source>
        <dbReference type="ARBA" id="ARBA00022722"/>
    </source>
</evidence>
<keyword evidence="13" id="KW-1185">Reference proteome</keyword>
<dbReference type="GO" id="GO:0004386">
    <property type="term" value="F:helicase activity"/>
    <property type="evidence" value="ECO:0007669"/>
    <property type="project" value="UniProtKB-KW"/>
</dbReference>
<dbReference type="Pfam" id="PF18019">
    <property type="entry name" value="Cas3_HD"/>
    <property type="match status" value="1"/>
</dbReference>
<keyword evidence="9" id="KW-0051">Antiviral defense</keyword>
<evidence type="ECO:0000313" key="13">
    <source>
        <dbReference type="Proteomes" id="UP000640274"/>
    </source>
</evidence>
<dbReference type="RefSeq" id="WP_199017465.1">
    <property type="nucleotide sequence ID" value="NZ_JAELUP010000003.1"/>
</dbReference>
<dbReference type="AlphaFoldDB" id="A0A934IZI9"/>
<dbReference type="CDD" id="cd17930">
    <property type="entry name" value="DEXHc_cas3"/>
    <property type="match status" value="1"/>
</dbReference>
<dbReference type="GO" id="GO:0005524">
    <property type="term" value="F:ATP binding"/>
    <property type="evidence" value="ECO:0007669"/>
    <property type="project" value="UniProtKB-KW"/>
</dbReference>
<evidence type="ECO:0000259" key="11">
    <source>
        <dbReference type="PROSITE" id="PS51643"/>
    </source>
</evidence>
<keyword evidence="7" id="KW-0347">Helicase</keyword>
<dbReference type="NCBIfam" id="TIGR01596">
    <property type="entry name" value="cas3_HD"/>
    <property type="match status" value="1"/>
</dbReference>
<evidence type="ECO:0000256" key="2">
    <source>
        <dbReference type="ARBA" id="ARBA00009046"/>
    </source>
</evidence>
<dbReference type="Pfam" id="PF00270">
    <property type="entry name" value="DEAD"/>
    <property type="match status" value="1"/>
</dbReference>
<dbReference type="GO" id="GO:0051607">
    <property type="term" value="P:defense response to virus"/>
    <property type="evidence" value="ECO:0007669"/>
    <property type="project" value="UniProtKB-KW"/>
</dbReference>
<evidence type="ECO:0000313" key="12">
    <source>
        <dbReference type="EMBL" id="MBJ6359940.1"/>
    </source>
</evidence>
<organism evidence="12 13">
    <name type="scientific">Paenibacillus roseus</name>
    <dbReference type="NCBI Taxonomy" id="2798579"/>
    <lineage>
        <taxon>Bacteria</taxon>
        <taxon>Bacillati</taxon>
        <taxon>Bacillota</taxon>
        <taxon>Bacilli</taxon>
        <taxon>Bacillales</taxon>
        <taxon>Paenibacillaceae</taxon>
        <taxon>Paenibacillus</taxon>
    </lineage>
</organism>
<dbReference type="InterPro" id="IPR011545">
    <property type="entry name" value="DEAD/DEAH_box_helicase_dom"/>
</dbReference>
<evidence type="ECO:0000256" key="1">
    <source>
        <dbReference type="ARBA" id="ARBA00006847"/>
    </source>
</evidence>
<reference evidence="12" key="1">
    <citation type="submission" date="2020-12" db="EMBL/GenBank/DDBJ databases">
        <authorList>
            <person name="Huq M.A."/>
        </authorList>
    </citation>
    <scope>NUCLEOTIDE SEQUENCE</scope>
    <source>
        <strain evidence="12">MAHUQ-46</strain>
    </source>
</reference>
<dbReference type="InterPro" id="IPR006483">
    <property type="entry name" value="CRISPR-assoc_Cas3_HD"/>
</dbReference>
<evidence type="ECO:0000259" key="10">
    <source>
        <dbReference type="PROSITE" id="PS51192"/>
    </source>
</evidence>
<dbReference type="SUPFAM" id="SSF109604">
    <property type="entry name" value="HD-domain/PDEase-like"/>
    <property type="match status" value="1"/>
</dbReference>
<comment type="caution">
    <text evidence="12">The sequence shown here is derived from an EMBL/GenBank/DDBJ whole genome shotgun (WGS) entry which is preliminary data.</text>
</comment>
<comment type="similarity">
    <text evidence="2">In the central section; belongs to the CRISPR-associated helicase Cas3 family.</text>
</comment>
<dbReference type="SMART" id="SM00490">
    <property type="entry name" value="HELICc"/>
    <property type="match status" value="1"/>
</dbReference>
<dbReference type="Pfam" id="PF22590">
    <property type="entry name" value="Cas3-like_C_2"/>
    <property type="match status" value="1"/>
</dbReference>
<dbReference type="InterPro" id="IPR014001">
    <property type="entry name" value="Helicase_ATP-bd"/>
</dbReference>
<dbReference type="NCBIfam" id="TIGR01587">
    <property type="entry name" value="cas3_core"/>
    <property type="match status" value="1"/>
</dbReference>
<dbReference type="SUPFAM" id="SSF52540">
    <property type="entry name" value="P-loop containing nucleoside triphosphate hydrolases"/>
    <property type="match status" value="1"/>
</dbReference>
<keyword evidence="4" id="KW-0479">Metal-binding</keyword>
<dbReference type="Proteomes" id="UP000640274">
    <property type="component" value="Unassembled WGS sequence"/>
</dbReference>
<dbReference type="CDD" id="cd09641">
    <property type="entry name" value="Cas3''_I"/>
    <property type="match status" value="1"/>
</dbReference>
<proteinExistence type="inferred from homology"/>
<evidence type="ECO:0000256" key="7">
    <source>
        <dbReference type="ARBA" id="ARBA00022806"/>
    </source>
</evidence>
<evidence type="ECO:0000256" key="8">
    <source>
        <dbReference type="ARBA" id="ARBA00022840"/>
    </source>
</evidence>
<dbReference type="PROSITE" id="PS51192">
    <property type="entry name" value="HELICASE_ATP_BIND_1"/>
    <property type="match status" value="1"/>
</dbReference>
<evidence type="ECO:0000256" key="4">
    <source>
        <dbReference type="ARBA" id="ARBA00022723"/>
    </source>
</evidence>
<feature type="domain" description="Helicase ATP-binding" evidence="10">
    <location>
        <begin position="261"/>
        <end position="450"/>
    </location>
</feature>
<comment type="similarity">
    <text evidence="1">In the N-terminal section; belongs to the CRISPR-associated nuclease Cas3-HD family.</text>
</comment>
<keyword evidence="3" id="KW-0540">Nuclease</keyword>
<dbReference type="GO" id="GO:0046872">
    <property type="term" value="F:metal ion binding"/>
    <property type="evidence" value="ECO:0007669"/>
    <property type="project" value="UniProtKB-KW"/>
</dbReference>
<keyword evidence="5" id="KW-0547">Nucleotide-binding</keyword>
<dbReference type="InterPro" id="IPR027417">
    <property type="entry name" value="P-loop_NTPase"/>
</dbReference>
<dbReference type="EMBL" id="JAELUP010000003">
    <property type="protein sequence ID" value="MBJ6359940.1"/>
    <property type="molecule type" value="Genomic_DNA"/>
</dbReference>
<gene>
    <name evidence="12" type="primary">cas3</name>
    <name evidence="12" type="ORF">JFN88_01215</name>
</gene>
<dbReference type="GO" id="GO:0004518">
    <property type="term" value="F:nuclease activity"/>
    <property type="evidence" value="ECO:0007669"/>
    <property type="project" value="UniProtKB-KW"/>
</dbReference>
<dbReference type="Gene3D" id="3.40.50.300">
    <property type="entry name" value="P-loop containing nucleotide triphosphate hydrolases"/>
    <property type="match status" value="2"/>
</dbReference>
<dbReference type="InterPro" id="IPR038257">
    <property type="entry name" value="CRISPR-assoc_Cas3_HD_sf"/>
</dbReference>
<dbReference type="InterPro" id="IPR006474">
    <property type="entry name" value="Helicase_Cas3_CRISPR-ass_core"/>
</dbReference>
<name>A0A934IZI9_9BACL</name>
<evidence type="ECO:0000256" key="9">
    <source>
        <dbReference type="ARBA" id="ARBA00023118"/>
    </source>
</evidence>
<sequence>MDYIAHIRQKDGKIQTVQDHLREVQELSERLGSKIGVRYLAGLAGVLHDLGKFTMGFRTYIQQAVENPDEPPRKGSVDHSTAGGRLLYRRYHKNSAAVDDKLAAEWISNCVVSHHQGLRDFLDPESTPSFIERVDDKALDEYENAASEFFTHFPEHDMDEYYTKAKAELRHHLSFVQQQGLPPVAISLLIKYIFSCLIDADRTNTRRFEEDEQEEEPFDHLSFFSKSYDKLIHHLQELNQSDHADTTINRLRRAMSLQCEDFAAHPSGIYTLSIPTGGGKTLASLRYALKHAITHGKERIIYIVPYTTIIEQNADEVRNILQEHDMILEHHSNVIEEKGSEDEDYDVKKKKIKLAKDNWDRPIIFTTMVQFLNTFFAKGTRNVRRLHQMSNAVIIFDEVQSVPVKCISLFNAALNFLHLIGRSSLLLCTATQPGLDYVKHKLHLPKEPEIIQNLDEVVKNFKRVEMIDRTTAAGWKAPELAAFIQEQMDEVDSVLAILNTKSAVRKLFAELEEQEWVKESGVRLFHLSTNMCAAHRKEELVEIKKALEDEDRVICVSTQLIEAGVNISFDCVIRSLAGLDSIAQAAGRCNRHGKDPSRNVFIIKSADEVLKQLPEIRIGGEKTERLLHEFRQEPERFGHDLLSPAAMSSYFCYYYHQIGDGDEMHYHVPKLEKNLFDLLDMNKDYYHAYKNKHREAPKLLSRPSFATAEQYFEAISNAATSVLVPFNKEARELIVSLNGELGAGELGTLLQKAQQYMVNIYDHERKGLEKSSNVYYLLHGHVLALRDIAYSEKFGVEITGEGEWSFLST</sequence>
<keyword evidence="6" id="KW-0378">Hydrolase</keyword>
<feature type="domain" description="HD Cas3-type" evidence="11">
    <location>
        <begin position="10"/>
        <end position="203"/>
    </location>
</feature>
<dbReference type="InterPro" id="IPR054712">
    <property type="entry name" value="Cas3-like_dom"/>
</dbReference>
<protein>
    <submittedName>
        <fullName evidence="12">CRISPR-associated helicase Cas3</fullName>
    </submittedName>
</protein>
<dbReference type="GO" id="GO:0003676">
    <property type="term" value="F:nucleic acid binding"/>
    <property type="evidence" value="ECO:0007669"/>
    <property type="project" value="InterPro"/>
</dbReference>
<dbReference type="Gene3D" id="1.10.3210.30">
    <property type="match status" value="1"/>
</dbReference>
<dbReference type="GO" id="GO:0016787">
    <property type="term" value="F:hydrolase activity"/>
    <property type="evidence" value="ECO:0007669"/>
    <property type="project" value="UniProtKB-KW"/>
</dbReference>
<dbReference type="SMART" id="SM00487">
    <property type="entry name" value="DEXDc"/>
    <property type="match status" value="1"/>
</dbReference>
<evidence type="ECO:0000256" key="6">
    <source>
        <dbReference type="ARBA" id="ARBA00022801"/>
    </source>
</evidence>
<dbReference type="PROSITE" id="PS51643">
    <property type="entry name" value="HD_CAS3"/>
    <property type="match status" value="1"/>
</dbReference>
<dbReference type="InterPro" id="IPR001650">
    <property type="entry name" value="Helicase_C-like"/>
</dbReference>
<evidence type="ECO:0000256" key="5">
    <source>
        <dbReference type="ARBA" id="ARBA00022741"/>
    </source>
</evidence>
<accession>A0A934IZI9</accession>
<keyword evidence="8" id="KW-0067">ATP-binding</keyword>